<reference evidence="2" key="1">
    <citation type="submission" date="2016-12" db="EMBL/GenBank/DDBJ databases">
        <title>The genomes of Aspergillus section Nigri reveals drivers in fungal speciation.</title>
        <authorList>
            <consortium name="DOE Joint Genome Institute"/>
            <person name="Vesth T.C."/>
            <person name="Nybo J."/>
            <person name="Theobald S."/>
            <person name="Brandl J."/>
            <person name="Frisvad J.C."/>
            <person name="Nielsen K.F."/>
            <person name="Lyhne E.K."/>
            <person name="Kogle M.E."/>
            <person name="Kuo A."/>
            <person name="Riley R."/>
            <person name="Clum A."/>
            <person name="Nolan M."/>
            <person name="Lipzen A."/>
            <person name="Salamov A."/>
            <person name="Henrissat B."/>
            <person name="Wiebenga A."/>
            <person name="De Vries R.P."/>
            <person name="Grigoriev I.V."/>
            <person name="Mortensen U.H."/>
            <person name="Andersen M.R."/>
            <person name="Baker S.E."/>
        </authorList>
    </citation>
    <scope>NUCLEOTIDE SEQUENCE [LARGE SCALE GENOMIC DNA]</scope>
    <source>
        <strain evidence="2">CBS 113365</strain>
    </source>
</reference>
<evidence type="ECO:0000313" key="2">
    <source>
        <dbReference type="EMBL" id="PYH67024.1"/>
    </source>
</evidence>
<feature type="transmembrane region" description="Helical" evidence="1">
    <location>
        <begin position="50"/>
        <end position="70"/>
    </location>
</feature>
<dbReference type="Proteomes" id="UP000248405">
    <property type="component" value="Unassembled WGS sequence"/>
</dbReference>
<dbReference type="PANTHER" id="PTHR42029:SF3">
    <property type="entry name" value="AN04G07800"/>
    <property type="match status" value="1"/>
</dbReference>
<keyword evidence="3" id="KW-1185">Reference proteome</keyword>
<dbReference type="PANTHER" id="PTHR42029">
    <property type="entry name" value="AN04G07800"/>
    <property type="match status" value="1"/>
</dbReference>
<dbReference type="EMBL" id="KZ821631">
    <property type="protein sequence ID" value="PYH67024.1"/>
    <property type="molecule type" value="Genomic_DNA"/>
</dbReference>
<keyword evidence="1" id="KW-0472">Membrane</keyword>
<gene>
    <name evidence="2" type="ORF">BO88DRAFT_427233</name>
</gene>
<evidence type="ECO:0000256" key="1">
    <source>
        <dbReference type="SAM" id="Phobius"/>
    </source>
</evidence>
<accession>A0A319B5E8</accession>
<keyword evidence="1" id="KW-1133">Transmembrane helix</keyword>
<feature type="transmembrane region" description="Helical" evidence="1">
    <location>
        <begin position="19"/>
        <end position="38"/>
    </location>
</feature>
<dbReference type="OrthoDB" id="5420247at2759"/>
<dbReference type="AlphaFoldDB" id="A0A319B5E8"/>
<name>A0A319B5E8_ASPVC</name>
<evidence type="ECO:0000313" key="3">
    <source>
        <dbReference type="Proteomes" id="UP000248405"/>
    </source>
</evidence>
<feature type="transmembrane region" description="Helical" evidence="1">
    <location>
        <begin position="76"/>
        <end position="95"/>
    </location>
</feature>
<protein>
    <submittedName>
        <fullName evidence="2">Uncharacterized protein</fullName>
    </submittedName>
</protein>
<sequence>MNECIDQYPTDLDILIIKAWGQGFLVDSFIIIITITAANIKKEVFLHRLIIAEVDYTIFLEYKIFIFFYIPAQDWYLLVTAIINIYANFAFFNWGQVLYTTTRLLKLLFQCSIRIFTTCFLLYVIQRGYGYLLVQLIYISSYFGVILLFMVISVVFAVVDMCIIQVKNCLGYPPGMELFWKEATHARGRSINQLVEYIPKMFIKCPEPVCRPPDMV</sequence>
<feature type="transmembrane region" description="Helical" evidence="1">
    <location>
        <begin position="137"/>
        <end position="159"/>
    </location>
</feature>
<dbReference type="GeneID" id="37213566"/>
<feature type="transmembrane region" description="Helical" evidence="1">
    <location>
        <begin position="107"/>
        <end position="125"/>
    </location>
</feature>
<keyword evidence="1" id="KW-0812">Transmembrane</keyword>
<proteinExistence type="predicted"/>
<organism evidence="2 3">
    <name type="scientific">Aspergillus vadensis (strain CBS 113365 / IMI 142717 / IBT 24658)</name>
    <dbReference type="NCBI Taxonomy" id="1448311"/>
    <lineage>
        <taxon>Eukaryota</taxon>
        <taxon>Fungi</taxon>
        <taxon>Dikarya</taxon>
        <taxon>Ascomycota</taxon>
        <taxon>Pezizomycotina</taxon>
        <taxon>Eurotiomycetes</taxon>
        <taxon>Eurotiomycetidae</taxon>
        <taxon>Eurotiales</taxon>
        <taxon>Aspergillaceae</taxon>
        <taxon>Aspergillus</taxon>
        <taxon>Aspergillus subgen. Circumdati</taxon>
    </lineage>
</organism>
<dbReference type="RefSeq" id="XP_025560818.1">
    <property type="nucleotide sequence ID" value="XM_025708974.1"/>
</dbReference>